<dbReference type="RefSeq" id="WP_139014262.1">
    <property type="nucleotide sequence ID" value="NZ_VBSN01000069.1"/>
</dbReference>
<evidence type="ECO:0000313" key="2">
    <source>
        <dbReference type="EMBL" id="KAA6434095.1"/>
    </source>
</evidence>
<dbReference type="OrthoDB" id="282393at2"/>
<accession>A0A5M8QDH0</accession>
<dbReference type="AlphaFoldDB" id="A0A5M8QDH0"/>
<reference evidence="2 3" key="1">
    <citation type="submission" date="2019-05" db="EMBL/GenBank/DDBJ databases">
        <authorList>
            <person name="Qu J.-H."/>
        </authorList>
    </citation>
    <scope>NUCLEOTIDE SEQUENCE [LARGE SCALE GENOMIC DNA]</scope>
    <source>
        <strain evidence="2 3">NS28</strain>
    </source>
</reference>
<evidence type="ECO:0008006" key="4">
    <source>
        <dbReference type="Google" id="ProtNLM"/>
    </source>
</evidence>
<keyword evidence="1" id="KW-0472">Membrane</keyword>
<feature type="transmembrane region" description="Helical" evidence="1">
    <location>
        <begin position="108"/>
        <end position="127"/>
    </location>
</feature>
<evidence type="ECO:0000256" key="1">
    <source>
        <dbReference type="SAM" id="Phobius"/>
    </source>
</evidence>
<feature type="transmembrane region" description="Helical" evidence="1">
    <location>
        <begin position="75"/>
        <end position="96"/>
    </location>
</feature>
<keyword evidence="3" id="KW-1185">Reference proteome</keyword>
<comment type="caution">
    <text evidence="2">The sequence shown here is derived from an EMBL/GenBank/DDBJ whole genome shotgun (WGS) entry which is preliminary data.</text>
</comment>
<evidence type="ECO:0000313" key="3">
    <source>
        <dbReference type="Proteomes" id="UP000323994"/>
    </source>
</evidence>
<keyword evidence="1" id="KW-1133">Transmembrane helix</keyword>
<protein>
    <recommendedName>
        <fullName evidence="4">Glycine zipper family protein</fullName>
    </recommendedName>
</protein>
<sequence>MDSSTYAYDPHGTISAVFLTRENADKAYHALIKRGYSRDEISLLMSDETLNKHFNQSGYHSEPEAKLAEQPKINLGAMLGGAAGAVTGILYSLSLISNSRLKTAIAGPWWIAGLTGAAAGAITGRTIGNILNSKVAKGNTGSYEDGVKEGGIIISVDPRNAADRNAIIGEFKQFHGQDMLGNDGYAHLD</sequence>
<gene>
    <name evidence="2" type="ORF">FEM33_22710</name>
</gene>
<keyword evidence="1" id="KW-0812">Transmembrane</keyword>
<organism evidence="2 3">
    <name type="scientific">Dyadobacter flavalbus</name>
    <dbReference type="NCBI Taxonomy" id="2579942"/>
    <lineage>
        <taxon>Bacteria</taxon>
        <taxon>Pseudomonadati</taxon>
        <taxon>Bacteroidota</taxon>
        <taxon>Cytophagia</taxon>
        <taxon>Cytophagales</taxon>
        <taxon>Spirosomataceae</taxon>
        <taxon>Dyadobacter</taxon>
    </lineage>
</organism>
<name>A0A5M8QDH0_9BACT</name>
<proteinExistence type="predicted"/>
<dbReference type="Proteomes" id="UP000323994">
    <property type="component" value="Unassembled WGS sequence"/>
</dbReference>
<dbReference type="EMBL" id="VBSN01000069">
    <property type="protein sequence ID" value="KAA6434095.1"/>
    <property type="molecule type" value="Genomic_DNA"/>
</dbReference>